<accession>A0A9W8YFC9</accession>
<feature type="region of interest" description="Disordered" evidence="2">
    <location>
        <begin position="185"/>
        <end position="325"/>
    </location>
</feature>
<dbReference type="Pfam" id="PF03398">
    <property type="entry name" value="Ist1"/>
    <property type="match status" value="1"/>
</dbReference>
<evidence type="ECO:0000256" key="1">
    <source>
        <dbReference type="ARBA" id="ARBA00005536"/>
    </source>
</evidence>
<dbReference type="InterPro" id="IPR042277">
    <property type="entry name" value="IST1-like"/>
</dbReference>
<sequence>MAPQASLVNKLKVQLKLSISRLRMVQQKDSAKAKQQRREMAQLIEVGKVQSARIRVENIIRSDITTELHEILELYCELLLARSQLLEQSPTPSSSTSSTTTSIPLDPALEEAVRSIIYAAPRIEIKELHAVRGFLVEKFGKDVALASMEGEGVAERVVKKLRVETPKVELVDAYLSEIARFYGVPFGPSAKTTGDNDDDEDEEDGDDDDDDEPSDGRKEEADNRQLEDPLKAAASGNKKKDKDSDKTEELAKTNTPKKLGPQSPLRVVPPSPSTDNVAPRIKLPGAGDKAAKGVAKSDAAAAKAAPPPKKEKKKEDGLGKIPDVDELARRFAELKR</sequence>
<evidence type="ECO:0000256" key="2">
    <source>
        <dbReference type="SAM" id="MobiDB-lite"/>
    </source>
</evidence>
<feature type="compositionally biased region" description="Acidic residues" evidence="2">
    <location>
        <begin position="195"/>
        <end position="213"/>
    </location>
</feature>
<dbReference type="Gene3D" id="1.20.1260.60">
    <property type="entry name" value="Vacuolar protein sorting-associated protein Ist1"/>
    <property type="match status" value="1"/>
</dbReference>
<reference evidence="3" key="1">
    <citation type="submission" date="2022-10" db="EMBL/GenBank/DDBJ databases">
        <title>Tapping the CABI collections for fungal endophytes: first genome assemblies for Collariella, Neodidymelliopsis, Ascochyta clinopodiicola, Didymella pomorum, Didymosphaeria variabile, Neocosmospora piperis and Neocucurbitaria cava.</title>
        <authorList>
            <person name="Hill R."/>
        </authorList>
    </citation>
    <scope>NUCLEOTIDE SEQUENCE</scope>
    <source>
        <strain evidence="3">IMI 356814</strain>
    </source>
</reference>
<dbReference type="EMBL" id="JAPEUY010000002">
    <property type="protein sequence ID" value="KAJ4375769.1"/>
    <property type="molecule type" value="Genomic_DNA"/>
</dbReference>
<evidence type="ECO:0000313" key="4">
    <source>
        <dbReference type="Proteomes" id="UP001140560"/>
    </source>
</evidence>
<gene>
    <name evidence="3" type="primary">IST1</name>
    <name evidence="3" type="ORF">N0V83_001046</name>
</gene>
<dbReference type="Proteomes" id="UP001140560">
    <property type="component" value="Unassembled WGS sequence"/>
</dbReference>
<feature type="compositionally biased region" description="Basic and acidic residues" evidence="2">
    <location>
        <begin position="214"/>
        <end position="230"/>
    </location>
</feature>
<dbReference type="AlphaFoldDB" id="A0A9W8YFC9"/>
<comment type="similarity">
    <text evidence="1">Belongs to the IST1 family.</text>
</comment>
<dbReference type="FunFam" id="1.20.1260.60:FF:000002">
    <property type="entry name" value="Vacuolar protein sorting-associated protein IST1"/>
    <property type="match status" value="1"/>
</dbReference>
<protein>
    <submittedName>
        <fullName evidence="3">Vacuolar protein sorting-associated protein ist1</fullName>
    </submittedName>
</protein>
<dbReference type="PANTHER" id="PTHR12161:SF5">
    <property type="entry name" value="IST1 HOMOLOG"/>
    <property type="match status" value="1"/>
</dbReference>
<dbReference type="InterPro" id="IPR005061">
    <property type="entry name" value="Ist1"/>
</dbReference>
<feature type="compositionally biased region" description="Low complexity" evidence="2">
    <location>
        <begin position="284"/>
        <end position="304"/>
    </location>
</feature>
<name>A0A9W8YFC9_9PLEO</name>
<organism evidence="3 4">
    <name type="scientific">Neocucurbitaria cava</name>
    <dbReference type="NCBI Taxonomy" id="798079"/>
    <lineage>
        <taxon>Eukaryota</taxon>
        <taxon>Fungi</taxon>
        <taxon>Dikarya</taxon>
        <taxon>Ascomycota</taxon>
        <taxon>Pezizomycotina</taxon>
        <taxon>Dothideomycetes</taxon>
        <taxon>Pleosporomycetidae</taxon>
        <taxon>Pleosporales</taxon>
        <taxon>Pleosporineae</taxon>
        <taxon>Cucurbitariaceae</taxon>
        <taxon>Neocucurbitaria</taxon>
    </lineage>
</organism>
<dbReference type="OrthoDB" id="29853at2759"/>
<evidence type="ECO:0000313" key="3">
    <source>
        <dbReference type="EMBL" id="KAJ4375769.1"/>
    </source>
</evidence>
<keyword evidence="4" id="KW-1185">Reference proteome</keyword>
<proteinExistence type="inferred from homology"/>
<feature type="compositionally biased region" description="Basic and acidic residues" evidence="2">
    <location>
        <begin position="313"/>
        <end position="325"/>
    </location>
</feature>
<feature type="compositionally biased region" description="Basic and acidic residues" evidence="2">
    <location>
        <begin position="238"/>
        <end position="251"/>
    </location>
</feature>
<comment type="caution">
    <text evidence="3">The sequence shown here is derived from an EMBL/GenBank/DDBJ whole genome shotgun (WGS) entry which is preliminary data.</text>
</comment>
<dbReference type="GO" id="GO:0015031">
    <property type="term" value="P:protein transport"/>
    <property type="evidence" value="ECO:0007669"/>
    <property type="project" value="InterPro"/>
</dbReference>
<dbReference type="PANTHER" id="PTHR12161">
    <property type="entry name" value="IST1 FAMILY MEMBER"/>
    <property type="match status" value="1"/>
</dbReference>